<dbReference type="EMBL" id="JH795868">
    <property type="protein sequence ID" value="EJU00020.1"/>
    <property type="molecule type" value="Genomic_DNA"/>
</dbReference>
<dbReference type="HOGENOM" id="CLU_1855213_0_0_1"/>
<name>M5FWE9_DACPD</name>
<dbReference type="Proteomes" id="UP000030653">
    <property type="component" value="Unassembled WGS sequence"/>
</dbReference>
<evidence type="ECO:0000313" key="2">
    <source>
        <dbReference type="Proteomes" id="UP000030653"/>
    </source>
</evidence>
<sequence>MSYTFFEEWIAAISFWSQKSADLQHTLSRIDYTADDRTKAEVEARSEENKWMVHDIPWQTRPGFVAYDRIGQLYKYLDERYRAAERDYNFALALAFVDRILVVCHKAASMERVKGNEGLASQQDELNRRAGHFVTDAP</sequence>
<gene>
    <name evidence="1" type="ORF">DACRYDRAFT_109443</name>
</gene>
<dbReference type="GeneID" id="63683942"/>
<protein>
    <submittedName>
        <fullName evidence="1">Uncharacterized protein</fullName>
    </submittedName>
</protein>
<dbReference type="RefSeq" id="XP_040626917.1">
    <property type="nucleotide sequence ID" value="XM_040768880.1"/>
</dbReference>
<proteinExistence type="predicted"/>
<keyword evidence="2" id="KW-1185">Reference proteome</keyword>
<accession>M5FWE9</accession>
<reference evidence="1 2" key="1">
    <citation type="journal article" date="2012" name="Science">
        <title>The Paleozoic origin of enzymatic lignin decomposition reconstructed from 31 fungal genomes.</title>
        <authorList>
            <person name="Floudas D."/>
            <person name="Binder M."/>
            <person name="Riley R."/>
            <person name="Barry K."/>
            <person name="Blanchette R.A."/>
            <person name="Henrissat B."/>
            <person name="Martinez A.T."/>
            <person name="Otillar R."/>
            <person name="Spatafora J.W."/>
            <person name="Yadav J.S."/>
            <person name="Aerts A."/>
            <person name="Benoit I."/>
            <person name="Boyd A."/>
            <person name="Carlson A."/>
            <person name="Copeland A."/>
            <person name="Coutinho P.M."/>
            <person name="de Vries R.P."/>
            <person name="Ferreira P."/>
            <person name="Findley K."/>
            <person name="Foster B."/>
            <person name="Gaskell J."/>
            <person name="Glotzer D."/>
            <person name="Gorecki P."/>
            <person name="Heitman J."/>
            <person name="Hesse C."/>
            <person name="Hori C."/>
            <person name="Igarashi K."/>
            <person name="Jurgens J.A."/>
            <person name="Kallen N."/>
            <person name="Kersten P."/>
            <person name="Kohler A."/>
            <person name="Kuees U."/>
            <person name="Kumar T.K.A."/>
            <person name="Kuo A."/>
            <person name="LaButti K."/>
            <person name="Larrondo L.F."/>
            <person name="Lindquist E."/>
            <person name="Ling A."/>
            <person name="Lombard V."/>
            <person name="Lucas S."/>
            <person name="Lundell T."/>
            <person name="Martin R."/>
            <person name="McLaughlin D.J."/>
            <person name="Morgenstern I."/>
            <person name="Morin E."/>
            <person name="Murat C."/>
            <person name="Nagy L.G."/>
            <person name="Nolan M."/>
            <person name="Ohm R.A."/>
            <person name="Patyshakuliyeva A."/>
            <person name="Rokas A."/>
            <person name="Ruiz-Duenas F.J."/>
            <person name="Sabat G."/>
            <person name="Salamov A."/>
            <person name="Samejima M."/>
            <person name="Schmutz J."/>
            <person name="Slot J.C."/>
            <person name="St John F."/>
            <person name="Stenlid J."/>
            <person name="Sun H."/>
            <person name="Sun S."/>
            <person name="Syed K."/>
            <person name="Tsang A."/>
            <person name="Wiebenga A."/>
            <person name="Young D."/>
            <person name="Pisabarro A."/>
            <person name="Eastwood D.C."/>
            <person name="Martin F."/>
            <person name="Cullen D."/>
            <person name="Grigoriev I.V."/>
            <person name="Hibbett D.S."/>
        </authorList>
    </citation>
    <scope>NUCLEOTIDE SEQUENCE [LARGE SCALE GENOMIC DNA]</scope>
    <source>
        <strain evidence="1 2">DJM-731 SS1</strain>
    </source>
</reference>
<dbReference type="AlphaFoldDB" id="M5FWE9"/>
<evidence type="ECO:0000313" key="1">
    <source>
        <dbReference type="EMBL" id="EJU00020.1"/>
    </source>
</evidence>
<organism evidence="1 2">
    <name type="scientific">Dacryopinax primogenitus (strain DJM 731)</name>
    <name type="common">Brown rot fungus</name>
    <dbReference type="NCBI Taxonomy" id="1858805"/>
    <lineage>
        <taxon>Eukaryota</taxon>
        <taxon>Fungi</taxon>
        <taxon>Dikarya</taxon>
        <taxon>Basidiomycota</taxon>
        <taxon>Agaricomycotina</taxon>
        <taxon>Dacrymycetes</taxon>
        <taxon>Dacrymycetales</taxon>
        <taxon>Dacrymycetaceae</taxon>
        <taxon>Dacryopinax</taxon>
    </lineage>
</organism>